<evidence type="ECO:0000313" key="3">
    <source>
        <dbReference type="Proteomes" id="UP000199071"/>
    </source>
</evidence>
<name>A0A1G6DID6_9HYPH</name>
<dbReference type="STRING" id="665467.SAMN02982931_03431"/>
<dbReference type="SUPFAM" id="SSF141371">
    <property type="entry name" value="PilZ domain-like"/>
    <property type="match status" value="1"/>
</dbReference>
<proteinExistence type="predicted"/>
<evidence type="ECO:0000259" key="1">
    <source>
        <dbReference type="Pfam" id="PF07238"/>
    </source>
</evidence>
<dbReference type="EMBL" id="FMXQ01000007">
    <property type="protein sequence ID" value="SDB44859.1"/>
    <property type="molecule type" value="Genomic_DNA"/>
</dbReference>
<accession>A0A1G6DID6</accession>
<dbReference type="Gene3D" id="2.40.10.220">
    <property type="entry name" value="predicted glycosyltransferase like domains"/>
    <property type="match status" value="1"/>
</dbReference>
<keyword evidence="3" id="KW-1185">Reference proteome</keyword>
<organism evidence="2 3">
    <name type="scientific">Bauldia litoralis</name>
    <dbReference type="NCBI Taxonomy" id="665467"/>
    <lineage>
        <taxon>Bacteria</taxon>
        <taxon>Pseudomonadati</taxon>
        <taxon>Pseudomonadota</taxon>
        <taxon>Alphaproteobacteria</taxon>
        <taxon>Hyphomicrobiales</taxon>
        <taxon>Kaistiaceae</taxon>
        <taxon>Bauldia</taxon>
    </lineage>
</organism>
<reference evidence="2 3" key="1">
    <citation type="submission" date="2016-10" db="EMBL/GenBank/DDBJ databases">
        <authorList>
            <person name="de Groot N.N."/>
        </authorList>
    </citation>
    <scope>NUCLEOTIDE SEQUENCE [LARGE SCALE GENOMIC DNA]</scope>
    <source>
        <strain evidence="2 3">ATCC 35022</strain>
    </source>
</reference>
<dbReference type="Proteomes" id="UP000199071">
    <property type="component" value="Unassembled WGS sequence"/>
</dbReference>
<dbReference type="AlphaFoldDB" id="A0A1G6DID6"/>
<sequence>MLEDRKEYPCQTIDMSPGSAAITTPIMARLGERVVAYIDHVGRIEGEVIRQFDGGFAITITATLRKKDKLAAKLTWLANRHELSLPEDRRHDRIVPEVPVAPVTLPDERVLQCRIVDLSLSGAALHANAKPPIGAPVTIGSLRARVVRHFEEGFAIEFAVLQTKESIHENIR</sequence>
<protein>
    <submittedName>
        <fullName evidence="2">PilZ domain-containing protein</fullName>
    </submittedName>
</protein>
<dbReference type="Pfam" id="PF07238">
    <property type="entry name" value="PilZ"/>
    <property type="match status" value="1"/>
</dbReference>
<dbReference type="GO" id="GO:0035438">
    <property type="term" value="F:cyclic-di-GMP binding"/>
    <property type="evidence" value="ECO:0007669"/>
    <property type="project" value="InterPro"/>
</dbReference>
<dbReference type="InterPro" id="IPR009875">
    <property type="entry name" value="PilZ_domain"/>
</dbReference>
<evidence type="ECO:0000313" key="2">
    <source>
        <dbReference type="EMBL" id="SDB44859.1"/>
    </source>
</evidence>
<gene>
    <name evidence="2" type="ORF">SAMN02982931_03431</name>
</gene>
<feature type="domain" description="PilZ" evidence="1">
    <location>
        <begin position="88"/>
        <end position="164"/>
    </location>
</feature>